<dbReference type="Proteomes" id="UP001164746">
    <property type="component" value="Chromosome 3"/>
</dbReference>
<organism evidence="1 2">
    <name type="scientific">Mya arenaria</name>
    <name type="common">Soft-shell clam</name>
    <dbReference type="NCBI Taxonomy" id="6604"/>
    <lineage>
        <taxon>Eukaryota</taxon>
        <taxon>Metazoa</taxon>
        <taxon>Spiralia</taxon>
        <taxon>Lophotrochozoa</taxon>
        <taxon>Mollusca</taxon>
        <taxon>Bivalvia</taxon>
        <taxon>Autobranchia</taxon>
        <taxon>Heteroconchia</taxon>
        <taxon>Euheterodonta</taxon>
        <taxon>Imparidentia</taxon>
        <taxon>Neoheterodontei</taxon>
        <taxon>Myida</taxon>
        <taxon>Myoidea</taxon>
        <taxon>Myidae</taxon>
        <taxon>Mya</taxon>
    </lineage>
</organism>
<dbReference type="Gene3D" id="1.10.1170.10">
    <property type="entry name" value="Inhibitor Of Apoptosis Protein (2mihbC-IAP-1), Chain A"/>
    <property type="match status" value="1"/>
</dbReference>
<dbReference type="InterPro" id="IPR050784">
    <property type="entry name" value="IAP"/>
</dbReference>
<dbReference type="InterPro" id="IPR001370">
    <property type="entry name" value="BIR_rpt"/>
</dbReference>
<dbReference type="SMART" id="SM00238">
    <property type="entry name" value="BIR"/>
    <property type="match status" value="1"/>
</dbReference>
<protein>
    <submittedName>
        <fullName evidence="1">BIR1-like protein</fullName>
    </submittedName>
</protein>
<dbReference type="PANTHER" id="PTHR10044">
    <property type="entry name" value="INHIBITOR OF APOPTOSIS"/>
    <property type="match status" value="1"/>
</dbReference>
<accession>A0ABY7DPS5</accession>
<evidence type="ECO:0000313" key="2">
    <source>
        <dbReference type="Proteomes" id="UP001164746"/>
    </source>
</evidence>
<name>A0ABY7DPS5_MYAAR</name>
<dbReference type="PROSITE" id="PS50143">
    <property type="entry name" value="BIR_REPEAT_2"/>
    <property type="match status" value="1"/>
</dbReference>
<evidence type="ECO:0000313" key="1">
    <source>
        <dbReference type="EMBL" id="WAQ98670.1"/>
    </source>
</evidence>
<reference evidence="1" key="1">
    <citation type="submission" date="2022-11" db="EMBL/GenBank/DDBJ databases">
        <title>Centuries of genome instability and evolution in soft-shell clam transmissible cancer (bioRxiv).</title>
        <authorList>
            <person name="Hart S.F.M."/>
            <person name="Yonemitsu M.A."/>
            <person name="Giersch R.M."/>
            <person name="Beal B.F."/>
            <person name="Arriagada G."/>
            <person name="Davis B.W."/>
            <person name="Ostrander E.A."/>
            <person name="Goff S.P."/>
            <person name="Metzger M.J."/>
        </authorList>
    </citation>
    <scope>NUCLEOTIDE SEQUENCE</scope>
    <source>
        <strain evidence="1">MELC-2E11</strain>
        <tissue evidence="1">Siphon/mantle</tissue>
    </source>
</reference>
<dbReference type="EMBL" id="CP111014">
    <property type="protein sequence ID" value="WAQ98670.1"/>
    <property type="molecule type" value="Genomic_DNA"/>
</dbReference>
<dbReference type="SUPFAM" id="SSF57924">
    <property type="entry name" value="Inhibitor of apoptosis (IAP) repeat"/>
    <property type="match status" value="1"/>
</dbReference>
<keyword evidence="2" id="KW-1185">Reference proteome</keyword>
<gene>
    <name evidence="1" type="ORF">MAR_023043</name>
</gene>
<dbReference type="CDD" id="cd00022">
    <property type="entry name" value="BIR"/>
    <property type="match status" value="1"/>
</dbReference>
<dbReference type="Pfam" id="PF00653">
    <property type="entry name" value="BIR"/>
    <property type="match status" value="1"/>
</dbReference>
<proteinExistence type="predicted"/>
<sequence length="111" mass="13001">MEQLVPCCATYQNAGKRKTRRTSSKYTEFISYDKRFESFEKDWPRGLPSPKKMAKAGFFFEGIRVVKNVTFIDMVTCYQCGKTIHAWKGTDDPVEEHRRIYPTKHCVDHLS</sequence>
<dbReference type="PANTHER" id="PTHR10044:SF139">
    <property type="entry name" value="DEATH-ASSOCIATED INHIBITOR OF APOPTOSIS 2"/>
    <property type="match status" value="1"/>
</dbReference>